<feature type="compositionally biased region" description="Basic and acidic residues" evidence="3">
    <location>
        <begin position="715"/>
        <end position="726"/>
    </location>
</feature>
<sequence length="1038" mass="118146">MVEILTLIADVEEKVSNMLEIIDDDGDSFAQRANMYYRKRPELLAIVEDTYRAYRALAERFDYLSRDLQSANRTIATVFPDQVPYSLHDEDDENSCLVLTSSSLNKSKSLKPGSRVPSPKTDFRSQSMLLLRKGQLKKAFSSAQAASSLNSGLSKEEALEEINKLQKEILEMQTERELVKNSYEQGYKKLCEIENDITEKQKRIYSLQDEYDIRSAIDDNEARILMANRVLKTCQESLVKLQETHEQSTEEGRVESKRIKKVNEAFEALRKKFNSPQTDQQKQKKVSSARDVDNMVYEFNSAEKGREYMELLQKEIEEKLELDPSSSLTMSQLADKIDDLVQRVVNMETAVFSENASVKRLKSDADELQEHVKSLEEDEEVLAEGSDSMEQRISVLEGELSGVKELLKTIIEQNNSLKAHFTAASCDINHLSVNLHAVKMDEEVENAELSEEGKPKVDAKPNRKTKEYSIELVPRDSPALGTESEMEEKDEDVSAEEINTVNSESRNKFDVDSTKDSEVINEFKDENKSLSKTASCTTDTENPKVETEEEELPNWRKLYLSELDEREKALLDEYSSVLHNYKDVRKKLKEVDQKNRDSFYELASQIKELKSALAARDEEIQSSRQHLSFINENKDGNLSEYEASHAIMSPESTLTESIPASPVAAGEGKGESIENPGEGKRKSTAKAGEGKGESIENPGEGEGESIENPGEGEGESIKKAGEKSKGDAMQPRSLTRSRSILTVEDKIRSDIDELLEENLAFWLRFSTCFHQIQKYQNSVKDLKAELSKMRERKKQEAGGKEEPVGSEARPIYAHFREIKTELTLWLENNAVLKDEVQCRYSSLCKIQEEIERISNVSGHEGEPQFNGYQAAKFQGEIINMKQENNKVSNELNAGFDCVKQLKEEVENLMVELDKEIEAATSKNQQSVSRSRSRIPLRTKKCFYDYCLLILSFSIHGLKINANQKYAPADPSSISSECFSRKWNTNVHPSRRASRIQALQRRLKCPCFRQIGCEQSPLPSWFAKLNRKHKVPNKKKHFR</sequence>
<feature type="coiled-coil region" evidence="2">
    <location>
        <begin position="155"/>
        <end position="182"/>
    </location>
</feature>
<feature type="coiled-coil region" evidence="2">
    <location>
        <begin position="330"/>
        <end position="385"/>
    </location>
</feature>
<keyword evidence="1 2" id="KW-0175">Coiled coil</keyword>
<dbReference type="Proteomes" id="UP000239757">
    <property type="component" value="Unassembled WGS sequence"/>
</dbReference>
<dbReference type="PANTHER" id="PTHR31631:SF3">
    <property type="entry name" value="PROTEIN NETWORKED 2B"/>
    <property type="match status" value="1"/>
</dbReference>
<dbReference type="EMBL" id="KZ666567">
    <property type="protein sequence ID" value="PPR94341.1"/>
    <property type="molecule type" value="Genomic_DNA"/>
</dbReference>
<evidence type="ECO:0000256" key="1">
    <source>
        <dbReference type="ARBA" id="ARBA00023054"/>
    </source>
</evidence>
<gene>
    <name evidence="5" type="ORF">GOBAR_AA26330</name>
</gene>
<dbReference type="AlphaFoldDB" id="A0A2P5WTC9"/>
<evidence type="ECO:0000256" key="2">
    <source>
        <dbReference type="SAM" id="Coils"/>
    </source>
</evidence>
<feature type="compositionally biased region" description="Acidic residues" evidence="3">
    <location>
        <begin position="699"/>
        <end position="714"/>
    </location>
</feature>
<feature type="compositionally biased region" description="Basic and acidic residues" evidence="3">
    <location>
        <begin position="668"/>
        <end position="681"/>
    </location>
</feature>
<feature type="compositionally biased region" description="Acidic residues" evidence="3">
    <location>
        <begin position="484"/>
        <end position="495"/>
    </location>
</feature>
<evidence type="ECO:0000313" key="6">
    <source>
        <dbReference type="Proteomes" id="UP000239757"/>
    </source>
</evidence>
<dbReference type="Pfam" id="PF07765">
    <property type="entry name" value="KIP1"/>
    <property type="match status" value="1"/>
</dbReference>
<name>A0A2P5WTC9_GOSBA</name>
<accession>A0A2P5WTC9</accession>
<reference evidence="5 6" key="1">
    <citation type="submission" date="2015-01" db="EMBL/GenBank/DDBJ databases">
        <title>Genome of allotetraploid Gossypium barbadense reveals genomic plasticity and fiber elongation in cotton evolution.</title>
        <authorList>
            <person name="Chen X."/>
            <person name="Liu X."/>
            <person name="Zhao B."/>
            <person name="Zheng H."/>
            <person name="Hu Y."/>
            <person name="Lu G."/>
            <person name="Yang C."/>
            <person name="Chen J."/>
            <person name="Shan C."/>
            <person name="Zhang L."/>
            <person name="Zhou Y."/>
            <person name="Wang L."/>
            <person name="Guo W."/>
            <person name="Bai Y."/>
            <person name="Ruan J."/>
            <person name="Shangguan X."/>
            <person name="Mao Y."/>
            <person name="Jiang J."/>
            <person name="Zhu Y."/>
            <person name="Lei J."/>
            <person name="Kang H."/>
            <person name="Chen S."/>
            <person name="He X."/>
            <person name="Wang R."/>
            <person name="Wang Y."/>
            <person name="Chen J."/>
            <person name="Wang L."/>
            <person name="Yu S."/>
            <person name="Wang B."/>
            <person name="Wei J."/>
            <person name="Song S."/>
            <person name="Lu X."/>
            <person name="Gao Z."/>
            <person name="Gu W."/>
            <person name="Deng X."/>
            <person name="Ma D."/>
            <person name="Wang S."/>
            <person name="Liang W."/>
            <person name="Fang L."/>
            <person name="Cai C."/>
            <person name="Zhu X."/>
            <person name="Zhou B."/>
            <person name="Zhang Y."/>
            <person name="Chen Z."/>
            <person name="Xu S."/>
            <person name="Zhu R."/>
            <person name="Wang S."/>
            <person name="Zhang T."/>
            <person name="Zhao G."/>
        </authorList>
    </citation>
    <scope>NUCLEOTIDE SEQUENCE [LARGE SCALE GENOMIC DNA]</scope>
    <source>
        <strain evidence="6">cv. Xinhai21</strain>
        <tissue evidence="5">Leaf</tissue>
    </source>
</reference>
<evidence type="ECO:0000313" key="5">
    <source>
        <dbReference type="EMBL" id="PPR94341.1"/>
    </source>
</evidence>
<proteinExistence type="predicted"/>
<dbReference type="InterPro" id="IPR011684">
    <property type="entry name" value="NAB"/>
</dbReference>
<dbReference type="OrthoDB" id="616075at2759"/>
<evidence type="ECO:0000259" key="4">
    <source>
        <dbReference type="PROSITE" id="PS51774"/>
    </source>
</evidence>
<evidence type="ECO:0000256" key="3">
    <source>
        <dbReference type="SAM" id="MobiDB-lite"/>
    </source>
</evidence>
<dbReference type="PROSITE" id="PS51774">
    <property type="entry name" value="NAB"/>
    <property type="match status" value="1"/>
</dbReference>
<dbReference type="GO" id="GO:0003779">
    <property type="term" value="F:actin binding"/>
    <property type="evidence" value="ECO:0007669"/>
    <property type="project" value="InterPro"/>
</dbReference>
<protein>
    <recommendedName>
        <fullName evidence="4">NAB domain-containing protein</fullName>
    </recommendedName>
</protein>
<dbReference type="Pfam" id="PF25014">
    <property type="entry name" value="NET2A"/>
    <property type="match status" value="1"/>
</dbReference>
<feature type="coiled-coil region" evidence="2">
    <location>
        <begin position="870"/>
        <end position="922"/>
    </location>
</feature>
<feature type="domain" description="NAB" evidence="4">
    <location>
        <begin position="1"/>
        <end position="68"/>
    </location>
</feature>
<feature type="region of interest" description="Disordered" evidence="3">
    <location>
        <begin position="475"/>
        <end position="496"/>
    </location>
</feature>
<dbReference type="Pfam" id="PF24918">
    <property type="entry name" value="NET2A_C"/>
    <property type="match status" value="1"/>
</dbReference>
<feature type="region of interest" description="Disordered" evidence="3">
    <location>
        <begin position="651"/>
        <end position="733"/>
    </location>
</feature>
<dbReference type="InterPro" id="IPR056889">
    <property type="entry name" value="NET2A-D/KIP1-like_C"/>
</dbReference>
<dbReference type="InterPro" id="IPR056888">
    <property type="entry name" value="NET2A-D/KIP1-like_dom"/>
</dbReference>
<dbReference type="PANTHER" id="PTHR31631">
    <property type="entry name" value="PROTEIN NETWORKED 2D"/>
    <property type="match status" value="1"/>
</dbReference>
<organism evidence="5 6">
    <name type="scientific">Gossypium barbadense</name>
    <name type="common">Sea Island cotton</name>
    <name type="synonym">Hibiscus barbadensis</name>
    <dbReference type="NCBI Taxonomy" id="3634"/>
    <lineage>
        <taxon>Eukaryota</taxon>
        <taxon>Viridiplantae</taxon>
        <taxon>Streptophyta</taxon>
        <taxon>Embryophyta</taxon>
        <taxon>Tracheophyta</taxon>
        <taxon>Spermatophyta</taxon>
        <taxon>Magnoliopsida</taxon>
        <taxon>eudicotyledons</taxon>
        <taxon>Gunneridae</taxon>
        <taxon>Pentapetalae</taxon>
        <taxon>rosids</taxon>
        <taxon>malvids</taxon>
        <taxon>Malvales</taxon>
        <taxon>Malvaceae</taxon>
        <taxon>Malvoideae</taxon>
        <taxon>Gossypium</taxon>
    </lineage>
</organism>